<name>A0ABQ1PGJ4_9GAMM</name>
<evidence type="ECO:0000259" key="2">
    <source>
        <dbReference type="Pfam" id="PF03413"/>
    </source>
</evidence>
<dbReference type="Gene3D" id="3.10.450.40">
    <property type="match status" value="1"/>
</dbReference>
<dbReference type="Proteomes" id="UP000638188">
    <property type="component" value="Unassembled WGS sequence"/>
</dbReference>
<protein>
    <submittedName>
        <fullName evidence="3">Peptidase</fullName>
    </submittedName>
</protein>
<gene>
    <name evidence="3" type="ORF">GCM10007418_15300</name>
</gene>
<evidence type="ECO:0000256" key="1">
    <source>
        <dbReference type="SAM" id="SignalP"/>
    </source>
</evidence>
<organism evidence="3 4">
    <name type="scientific">Halopseudomonas salina</name>
    <dbReference type="NCBI Taxonomy" id="1323744"/>
    <lineage>
        <taxon>Bacteria</taxon>
        <taxon>Pseudomonadati</taxon>
        <taxon>Pseudomonadota</taxon>
        <taxon>Gammaproteobacteria</taxon>
        <taxon>Pseudomonadales</taxon>
        <taxon>Pseudomonadaceae</taxon>
        <taxon>Halopseudomonas</taxon>
    </lineage>
</organism>
<feature type="signal peptide" evidence="1">
    <location>
        <begin position="1"/>
        <end position="22"/>
    </location>
</feature>
<proteinExistence type="predicted"/>
<accession>A0ABQ1PGJ4</accession>
<dbReference type="EMBL" id="BMFF01000003">
    <property type="protein sequence ID" value="GGC96832.1"/>
    <property type="molecule type" value="Genomic_DNA"/>
</dbReference>
<sequence length="101" mass="10865">MKKLVALTCTTILTLGTASAFADDVRIDEAQALVSKGTIQSFEKLNEAALAARAGTITGTELEETAGKYVYEVEIRDAQGVEWDIDIDASNAEVLKIDQDD</sequence>
<dbReference type="InterPro" id="IPR025711">
    <property type="entry name" value="PepSY"/>
</dbReference>
<comment type="caution">
    <text evidence="3">The sequence shown here is derived from an EMBL/GenBank/DDBJ whole genome shotgun (WGS) entry which is preliminary data.</text>
</comment>
<keyword evidence="4" id="KW-1185">Reference proteome</keyword>
<feature type="chain" id="PRO_5046967083" evidence="1">
    <location>
        <begin position="23"/>
        <end position="101"/>
    </location>
</feature>
<keyword evidence="1" id="KW-0732">Signal</keyword>
<feature type="domain" description="PepSY" evidence="2">
    <location>
        <begin position="41"/>
        <end position="97"/>
    </location>
</feature>
<evidence type="ECO:0000313" key="4">
    <source>
        <dbReference type="Proteomes" id="UP000638188"/>
    </source>
</evidence>
<evidence type="ECO:0000313" key="3">
    <source>
        <dbReference type="EMBL" id="GGC96832.1"/>
    </source>
</evidence>
<dbReference type="RefSeq" id="WP_150279385.1">
    <property type="nucleotide sequence ID" value="NZ_BMFF01000003.1"/>
</dbReference>
<dbReference type="Pfam" id="PF03413">
    <property type="entry name" value="PepSY"/>
    <property type="match status" value="1"/>
</dbReference>
<reference evidence="4" key="1">
    <citation type="journal article" date="2019" name="Int. J. Syst. Evol. Microbiol.">
        <title>The Global Catalogue of Microorganisms (GCM) 10K type strain sequencing project: providing services to taxonomists for standard genome sequencing and annotation.</title>
        <authorList>
            <consortium name="The Broad Institute Genomics Platform"/>
            <consortium name="The Broad Institute Genome Sequencing Center for Infectious Disease"/>
            <person name="Wu L."/>
            <person name="Ma J."/>
        </authorList>
    </citation>
    <scope>NUCLEOTIDE SEQUENCE [LARGE SCALE GENOMIC DNA]</scope>
    <source>
        <strain evidence="4">CGMCC 1.12482</strain>
    </source>
</reference>